<dbReference type="GO" id="GO:0006605">
    <property type="term" value="P:protein targeting"/>
    <property type="evidence" value="ECO:0007669"/>
    <property type="project" value="UniProtKB-UniRule"/>
</dbReference>
<dbReference type="Gene3D" id="3.10.450.50">
    <property type="match status" value="1"/>
</dbReference>
<dbReference type="InterPro" id="IPR011115">
    <property type="entry name" value="SecA_DEAD"/>
</dbReference>
<evidence type="ECO:0000256" key="8">
    <source>
        <dbReference type="ARBA" id="ARBA00022741"/>
    </source>
</evidence>
<keyword evidence="7" id="KW-0479">Metal-binding</keyword>
<evidence type="ECO:0000256" key="13">
    <source>
        <dbReference type="ARBA" id="ARBA00023010"/>
    </source>
</evidence>
<name>A0A1F5TMK7_9BACT</name>
<dbReference type="SUPFAM" id="SSF81767">
    <property type="entry name" value="Pre-protein crosslinking domain of SecA"/>
    <property type="match status" value="1"/>
</dbReference>
<keyword evidence="14 15" id="KW-0472">Membrane</keyword>
<dbReference type="GO" id="GO:0008564">
    <property type="term" value="F:protein-exporting ATPase activity"/>
    <property type="evidence" value="ECO:0007669"/>
    <property type="project" value="UniProtKB-EC"/>
</dbReference>
<dbReference type="EMBL" id="MFGO01000036">
    <property type="protein sequence ID" value="OGF40106.1"/>
    <property type="molecule type" value="Genomic_DNA"/>
</dbReference>
<comment type="subunit">
    <text evidence="15">Monomer and homodimer. Part of the essential Sec protein translocation apparatus which comprises SecA, SecYEG and auxiliary proteins SecDF. Other proteins may also be involved.</text>
</comment>
<evidence type="ECO:0000256" key="16">
    <source>
        <dbReference type="RuleBase" id="RU003874"/>
    </source>
</evidence>
<dbReference type="PRINTS" id="PR00906">
    <property type="entry name" value="SECA"/>
</dbReference>
<dbReference type="InterPro" id="IPR014001">
    <property type="entry name" value="Helicase_ATP-bd"/>
</dbReference>
<dbReference type="Gene3D" id="1.10.3060.10">
    <property type="entry name" value="Helical scaffold and wing domains of SecA"/>
    <property type="match status" value="1"/>
</dbReference>
<dbReference type="FunFam" id="3.40.50.300:FF:000429">
    <property type="entry name" value="Preprotein translocase subunit SecA"/>
    <property type="match status" value="1"/>
</dbReference>
<proteinExistence type="inferred from homology"/>
<evidence type="ECO:0000259" key="18">
    <source>
        <dbReference type="PROSITE" id="PS51194"/>
    </source>
</evidence>
<dbReference type="Pfam" id="PF07516">
    <property type="entry name" value="SecA_SW"/>
    <property type="match status" value="1"/>
</dbReference>
<keyword evidence="10 15" id="KW-0067">ATP-binding</keyword>
<dbReference type="HAMAP" id="MF_01382">
    <property type="entry name" value="SecA"/>
    <property type="match status" value="1"/>
</dbReference>
<keyword evidence="9" id="KW-0862">Zinc</keyword>
<dbReference type="PANTHER" id="PTHR30612:SF0">
    <property type="entry name" value="CHLOROPLAST PROTEIN-TRANSPORTING ATPASE"/>
    <property type="match status" value="1"/>
</dbReference>
<evidence type="ECO:0000259" key="17">
    <source>
        <dbReference type="PROSITE" id="PS51192"/>
    </source>
</evidence>
<dbReference type="Gene3D" id="3.40.50.300">
    <property type="entry name" value="P-loop containing nucleotide triphosphate hydrolases"/>
    <property type="match status" value="3"/>
</dbReference>
<dbReference type="Pfam" id="PF07517">
    <property type="entry name" value="SecA_DEAD"/>
    <property type="match status" value="1"/>
</dbReference>
<evidence type="ECO:0000313" key="21">
    <source>
        <dbReference type="Proteomes" id="UP000177579"/>
    </source>
</evidence>
<dbReference type="GO" id="GO:0065002">
    <property type="term" value="P:intracellular protein transmembrane transport"/>
    <property type="evidence" value="ECO:0007669"/>
    <property type="project" value="UniProtKB-UniRule"/>
</dbReference>
<feature type="domain" description="Helicase ATP-binding" evidence="17">
    <location>
        <begin position="92"/>
        <end position="271"/>
    </location>
</feature>
<dbReference type="Gene3D" id="3.90.1440.10">
    <property type="entry name" value="SecA, preprotein cross-linking domain"/>
    <property type="match status" value="1"/>
</dbReference>
<dbReference type="GO" id="GO:0005524">
    <property type="term" value="F:ATP binding"/>
    <property type="evidence" value="ECO:0007669"/>
    <property type="project" value="UniProtKB-UniRule"/>
</dbReference>
<comment type="function">
    <text evidence="15">Part of the Sec protein translocase complex. Interacts with the SecYEG preprotein conducting channel. Has a central role in coupling the hydrolysis of ATP to the transfer of proteins into and across the cell membrane, serving as an ATP-driven molecular motor driving the stepwise translocation of polypeptide chains across the membrane.</text>
</comment>
<gene>
    <name evidence="15" type="primary">secA</name>
    <name evidence="20" type="ORF">A2531_05075</name>
</gene>
<feature type="domain" description="Helicase C-terminal" evidence="18">
    <location>
        <begin position="440"/>
        <end position="631"/>
    </location>
</feature>
<dbReference type="AlphaFoldDB" id="A0A1F5TMK7"/>
<keyword evidence="11 15" id="KW-0653">Protein transport</keyword>
<keyword evidence="5 15" id="KW-1003">Cell membrane</keyword>
<dbReference type="PROSITE" id="PS51196">
    <property type="entry name" value="SECA_MOTOR_DEAD"/>
    <property type="match status" value="1"/>
</dbReference>
<dbReference type="InterPro" id="IPR000185">
    <property type="entry name" value="SecA"/>
</dbReference>
<dbReference type="EC" id="7.4.2.8" evidence="15"/>
<comment type="cofactor">
    <cofactor evidence="1">
        <name>Zn(2+)</name>
        <dbReference type="ChEBI" id="CHEBI:29105"/>
    </cofactor>
</comment>
<dbReference type="InterPro" id="IPR027417">
    <property type="entry name" value="P-loop_NTPase"/>
</dbReference>
<sequence>MKFLSKIFGDPNEKIVKSMQTVIDKINSFEEGLEKLKDEELKEKTRKWQEKLKNNTDKRGEILDEILPEAFASVREAAKRVLGQRHYDVQLIGGIVLHRGQIAEMKTGEGKTLVATTPLYLNALTGEGVQLITVNDYLARVGAGWMAPVYHLLGLTTGVLIHDSALQYDPEFIDDSQYDKRLKHFRPVSRKEAYACDILYGTNNEFGFDYLRDNMVPSLEKMAQRKLYYAIVDEVDSILIDEARTPLIISAPAEESTDKYNKFMQLVGRLKENEDYNIDEKMRAATLTDEGISKMEKWLGVDNIYTTGGVREVHHIEQALKAQVLFKYDRDYVVKDGEVIIVDEFTGRLMHGRRYSEGLHQAIEAKEGVKIQRESETLATITFQNYFRMYEKLAGMTGTAATEAEEFSKIYNLETVIIPTHKPNIRKDFNDLIYKSEIGKFKAIIQNVKERHEKGQPVLIGTVSIEKNELLARFMEQNGLQPQVLNAKNHEKEAKMIAQAGKPGVITIATNMAGRGVDIILGGDPVNKEEQKRVLELGGLHVIGTERHESRRIDNQLRGRAGRMGDPGSSQFFVSAEDDLMRIFGGDRMKSIMTTLRVPEDMPIENKLISKSIESAQTKVEGNNFDIRKHLVEYDDVINKHRETIYKKRFDIIYKADNREEKDDLSDIVLGMVENEIEQVVGFHTSQDKISDWNLEEIREVVSTIFTVEEKIKENLDQYAENGKLDKAKARTQIIEYLVDLSKGKYKKIKERAEEIGLDWKEIEKSILIRSIDTLWIEHLEAMSSVRQGIGLRGYGQRDPLVEYKKEAFRLFNELNSLIQKEVVYGVYKLGITAEEQMHRFAAPGLADRISSFSAPQKTMEKGTSSFSGLPAGLTGMPSGAGPMDGGLKDNNARDMVAKKLKNEDGIKVGRNDSCPCGSGKKYKKCCGK</sequence>
<dbReference type="InterPro" id="IPR011116">
    <property type="entry name" value="SecA_Wing/Scaffold"/>
</dbReference>
<dbReference type="PROSITE" id="PS51192">
    <property type="entry name" value="HELICASE_ATP_BIND_1"/>
    <property type="match status" value="1"/>
</dbReference>
<comment type="subcellular location">
    <subcellularLocation>
        <location evidence="15">Cell membrane</location>
        <topology evidence="15">Peripheral membrane protein</topology>
        <orientation evidence="15">Cytoplasmic side</orientation>
    </subcellularLocation>
    <subcellularLocation>
        <location evidence="15">Cytoplasm</location>
    </subcellularLocation>
    <subcellularLocation>
        <location evidence="2">Membrane</location>
        <topology evidence="2">Peripheral membrane protein</topology>
    </subcellularLocation>
    <text evidence="15">Distribution is 50-50.</text>
</comment>
<dbReference type="GO" id="GO:0031522">
    <property type="term" value="C:cell envelope Sec protein transport complex"/>
    <property type="evidence" value="ECO:0007669"/>
    <property type="project" value="TreeGrafter"/>
</dbReference>
<dbReference type="SUPFAM" id="SSF52540">
    <property type="entry name" value="P-loop containing nucleoside triphosphate hydrolases"/>
    <property type="match status" value="2"/>
</dbReference>
<dbReference type="Proteomes" id="UP000177579">
    <property type="component" value="Unassembled WGS sequence"/>
</dbReference>
<dbReference type="SUPFAM" id="SSF81886">
    <property type="entry name" value="Helical scaffold and wing domains of SecA"/>
    <property type="match status" value="1"/>
</dbReference>
<evidence type="ECO:0000256" key="1">
    <source>
        <dbReference type="ARBA" id="ARBA00001947"/>
    </source>
</evidence>
<dbReference type="NCBIfam" id="NF006630">
    <property type="entry name" value="PRK09200.1"/>
    <property type="match status" value="1"/>
</dbReference>
<protein>
    <recommendedName>
        <fullName evidence="15 16">Protein translocase subunit SecA</fullName>
        <ecNumber evidence="15">7.4.2.8</ecNumber>
    </recommendedName>
</protein>
<feature type="binding site" evidence="15">
    <location>
        <position position="518"/>
    </location>
    <ligand>
        <name>ATP</name>
        <dbReference type="ChEBI" id="CHEBI:30616"/>
    </ligand>
</feature>
<keyword evidence="13 15" id="KW-0811">Translocation</keyword>
<dbReference type="FunFam" id="3.90.1440.10:FF:000002">
    <property type="entry name" value="Protein translocase subunit SecA"/>
    <property type="match status" value="1"/>
</dbReference>
<evidence type="ECO:0000256" key="14">
    <source>
        <dbReference type="ARBA" id="ARBA00023136"/>
    </source>
</evidence>
<dbReference type="GO" id="GO:0017038">
    <property type="term" value="P:protein import"/>
    <property type="evidence" value="ECO:0007669"/>
    <property type="project" value="InterPro"/>
</dbReference>
<comment type="similarity">
    <text evidence="3 15 16">Belongs to the SecA family.</text>
</comment>
<dbReference type="GO" id="GO:0005886">
    <property type="term" value="C:plasma membrane"/>
    <property type="evidence" value="ECO:0007669"/>
    <property type="project" value="UniProtKB-SubCell"/>
</dbReference>
<evidence type="ECO:0000256" key="15">
    <source>
        <dbReference type="HAMAP-Rule" id="MF_01382"/>
    </source>
</evidence>
<dbReference type="PROSITE" id="PS01312">
    <property type="entry name" value="SECA"/>
    <property type="match status" value="1"/>
</dbReference>
<feature type="binding site" evidence="15">
    <location>
        <position position="90"/>
    </location>
    <ligand>
        <name>ATP</name>
        <dbReference type="ChEBI" id="CHEBI:30616"/>
    </ligand>
</feature>
<dbReference type="CDD" id="cd17928">
    <property type="entry name" value="DEXDc_SecA"/>
    <property type="match status" value="1"/>
</dbReference>
<comment type="catalytic activity">
    <reaction evidence="15">
        <text>ATP + H2O + cellular proteinSide 1 = ADP + phosphate + cellular proteinSide 2.</text>
        <dbReference type="EC" id="7.4.2.8"/>
    </reaction>
</comment>
<dbReference type="GO" id="GO:0046872">
    <property type="term" value="F:metal ion binding"/>
    <property type="evidence" value="ECO:0007669"/>
    <property type="project" value="UniProtKB-KW"/>
</dbReference>
<evidence type="ECO:0000256" key="9">
    <source>
        <dbReference type="ARBA" id="ARBA00022833"/>
    </source>
</evidence>
<dbReference type="CDD" id="cd18803">
    <property type="entry name" value="SF2_C_secA"/>
    <property type="match status" value="1"/>
</dbReference>
<comment type="caution">
    <text evidence="20">The sequence shown here is derived from an EMBL/GenBank/DDBJ whole genome shotgun (WGS) entry which is preliminary data.</text>
</comment>
<feature type="binding site" evidence="15">
    <location>
        <begin position="108"/>
        <end position="112"/>
    </location>
    <ligand>
        <name>ATP</name>
        <dbReference type="ChEBI" id="CHEBI:30616"/>
    </ligand>
</feature>
<dbReference type="InterPro" id="IPR036266">
    <property type="entry name" value="SecA_Wing/Scaffold_sf"/>
</dbReference>
<dbReference type="SMART" id="SM00958">
    <property type="entry name" value="SecA_PP_bind"/>
    <property type="match status" value="1"/>
</dbReference>
<dbReference type="InterPro" id="IPR001650">
    <property type="entry name" value="Helicase_C-like"/>
</dbReference>
<evidence type="ECO:0000259" key="19">
    <source>
        <dbReference type="PROSITE" id="PS51196"/>
    </source>
</evidence>
<evidence type="ECO:0000256" key="6">
    <source>
        <dbReference type="ARBA" id="ARBA00022490"/>
    </source>
</evidence>
<keyword evidence="8 15" id="KW-0547">Nucleotide-binding</keyword>
<reference evidence="20 21" key="1">
    <citation type="journal article" date="2016" name="Nat. Commun.">
        <title>Thousands of microbial genomes shed light on interconnected biogeochemical processes in an aquifer system.</title>
        <authorList>
            <person name="Anantharaman K."/>
            <person name="Brown C.T."/>
            <person name="Hug L.A."/>
            <person name="Sharon I."/>
            <person name="Castelle C.J."/>
            <person name="Probst A.J."/>
            <person name="Thomas B.C."/>
            <person name="Singh A."/>
            <person name="Wilkins M.J."/>
            <person name="Karaoz U."/>
            <person name="Brodie E.L."/>
            <person name="Williams K.H."/>
            <person name="Hubbard S.S."/>
            <person name="Banfield J.F."/>
        </authorList>
    </citation>
    <scope>NUCLEOTIDE SEQUENCE [LARGE SCALE GENOMIC DNA]</scope>
</reference>
<dbReference type="InterPro" id="IPR020937">
    <property type="entry name" value="SecA_CS"/>
</dbReference>
<keyword evidence="4 15" id="KW-0813">Transport</keyword>
<dbReference type="PROSITE" id="PS51194">
    <property type="entry name" value="HELICASE_CTER"/>
    <property type="match status" value="1"/>
</dbReference>
<evidence type="ECO:0000256" key="4">
    <source>
        <dbReference type="ARBA" id="ARBA00022448"/>
    </source>
</evidence>
<keyword evidence="6 15" id="KW-0963">Cytoplasm</keyword>
<dbReference type="InterPro" id="IPR036670">
    <property type="entry name" value="SecA_X-link_sf"/>
</dbReference>
<keyword evidence="12 15" id="KW-1278">Translocase</keyword>
<evidence type="ECO:0000256" key="7">
    <source>
        <dbReference type="ARBA" id="ARBA00022723"/>
    </source>
</evidence>
<dbReference type="InterPro" id="IPR011130">
    <property type="entry name" value="SecA_preprotein_X-link_dom"/>
</dbReference>
<dbReference type="Pfam" id="PF21090">
    <property type="entry name" value="P-loop_SecA"/>
    <property type="match status" value="1"/>
</dbReference>
<accession>A0A1F5TMK7</accession>
<dbReference type="PANTHER" id="PTHR30612">
    <property type="entry name" value="SECA INNER MEMBRANE COMPONENT OF SEC PROTEIN SECRETION SYSTEM"/>
    <property type="match status" value="1"/>
</dbReference>
<dbReference type="InterPro" id="IPR004027">
    <property type="entry name" value="SEC_C_motif"/>
</dbReference>
<evidence type="ECO:0000256" key="3">
    <source>
        <dbReference type="ARBA" id="ARBA00007650"/>
    </source>
</evidence>
<evidence type="ECO:0000256" key="5">
    <source>
        <dbReference type="ARBA" id="ARBA00022475"/>
    </source>
</evidence>
<evidence type="ECO:0000256" key="2">
    <source>
        <dbReference type="ARBA" id="ARBA00004170"/>
    </source>
</evidence>
<evidence type="ECO:0000256" key="12">
    <source>
        <dbReference type="ARBA" id="ARBA00022967"/>
    </source>
</evidence>
<dbReference type="InterPro" id="IPR044722">
    <property type="entry name" value="SecA_SF2_C"/>
</dbReference>
<dbReference type="NCBIfam" id="TIGR00963">
    <property type="entry name" value="secA"/>
    <property type="match status" value="1"/>
</dbReference>
<dbReference type="GO" id="GO:0043952">
    <property type="term" value="P:protein transport by the Sec complex"/>
    <property type="evidence" value="ECO:0007669"/>
    <property type="project" value="TreeGrafter"/>
</dbReference>
<dbReference type="Pfam" id="PF02810">
    <property type="entry name" value="SEC-C"/>
    <property type="match status" value="1"/>
</dbReference>
<evidence type="ECO:0000256" key="11">
    <source>
        <dbReference type="ARBA" id="ARBA00022927"/>
    </source>
</evidence>
<feature type="domain" description="SecA family profile" evidence="19">
    <location>
        <begin position="1"/>
        <end position="605"/>
    </location>
</feature>
<organism evidence="20 21">
    <name type="scientific">Candidatus Falkowbacteria bacterium RIFOXYD2_FULL_34_120</name>
    <dbReference type="NCBI Taxonomy" id="1798007"/>
    <lineage>
        <taxon>Bacteria</taxon>
        <taxon>Candidatus Falkowiibacteriota</taxon>
    </lineage>
</organism>
<evidence type="ECO:0000256" key="10">
    <source>
        <dbReference type="ARBA" id="ARBA00022840"/>
    </source>
</evidence>
<evidence type="ECO:0000313" key="20">
    <source>
        <dbReference type="EMBL" id="OGF40106.1"/>
    </source>
</evidence>
<dbReference type="Pfam" id="PF01043">
    <property type="entry name" value="SecA_PP_bind"/>
    <property type="match status" value="1"/>
</dbReference>
<dbReference type="InterPro" id="IPR014018">
    <property type="entry name" value="SecA_motor_DEAD"/>
</dbReference>
<dbReference type="SMART" id="SM00957">
    <property type="entry name" value="SecA_DEAD"/>
    <property type="match status" value="1"/>
</dbReference>
<dbReference type="NCBIfam" id="NF009538">
    <property type="entry name" value="PRK12904.1"/>
    <property type="match status" value="1"/>
</dbReference>
<dbReference type="GO" id="GO:0005829">
    <property type="term" value="C:cytosol"/>
    <property type="evidence" value="ECO:0007669"/>
    <property type="project" value="TreeGrafter"/>
</dbReference>